<feature type="domain" description="Glycosyltransferase subfamily 4-like N-terminal" evidence="2">
    <location>
        <begin position="5"/>
        <end position="146"/>
    </location>
</feature>
<sequence>MGHKKILFCATVDYHFQAFHLPMMKWFKDRGWEVHVAASGNHPLEYTDKKYTIPIERSPFKVNNYHAYKALKSIMLENHYSIIHSHTPLGGVLARLAARTSRISQGTKSVYTAHGFHFCKGAPLKNWMLYYPVEWALSSLTDTLITINQEDFKLASSHHFFAKEIKHVHGVGVNVDRFTPISEKEKLLRKQSLGYHPNDCLLFYAAEFNKNKNQQLLLKVMAKLKHRVPHVKLLLAGHGDDSACKLLSDKLGIRNCVTFMGLRDDIDYLLPTCDLAVASSIREGLPVNIMEAMSCELPIVATVNRGHTELIKNGVNGWIIPKEQEELFVEKIIHLVTNNELRKKYGSAGRKMMADYYCIDQVVSELTDVYSKYMSEEGVQQWAVQ</sequence>
<dbReference type="CDD" id="cd03808">
    <property type="entry name" value="GT4_CapM-like"/>
    <property type="match status" value="1"/>
</dbReference>
<dbReference type="OrthoDB" id="9806653at2"/>
<gene>
    <name evidence="3" type="ORF">CR194_06020</name>
</gene>
<dbReference type="RefSeq" id="WP_110608704.1">
    <property type="nucleotide sequence ID" value="NZ_PDOD01000001.1"/>
</dbReference>
<name>A0A323TJW0_9BACI</name>
<dbReference type="Proteomes" id="UP000248214">
    <property type="component" value="Unassembled WGS sequence"/>
</dbReference>
<dbReference type="PANTHER" id="PTHR12526">
    <property type="entry name" value="GLYCOSYLTRANSFERASE"/>
    <property type="match status" value="1"/>
</dbReference>
<feature type="domain" description="Glycosyl transferase family 1" evidence="1">
    <location>
        <begin position="196"/>
        <end position="352"/>
    </location>
</feature>
<dbReference type="PANTHER" id="PTHR12526:SF630">
    <property type="entry name" value="GLYCOSYLTRANSFERASE"/>
    <property type="match status" value="1"/>
</dbReference>
<evidence type="ECO:0000313" key="3">
    <source>
        <dbReference type="EMBL" id="PYZ95069.1"/>
    </source>
</evidence>
<reference evidence="3 4" key="1">
    <citation type="submission" date="2017-10" db="EMBL/GenBank/DDBJ databases">
        <title>Bacillus sp. nov., a halophilic bacterium isolated from a Keqin Lake.</title>
        <authorList>
            <person name="Wang H."/>
        </authorList>
    </citation>
    <scope>NUCLEOTIDE SEQUENCE [LARGE SCALE GENOMIC DNA]</scope>
    <source>
        <strain evidence="3 4">KQ-12</strain>
    </source>
</reference>
<dbReference type="InterPro" id="IPR001296">
    <property type="entry name" value="Glyco_trans_1"/>
</dbReference>
<keyword evidence="3" id="KW-0808">Transferase</keyword>
<dbReference type="Pfam" id="PF00534">
    <property type="entry name" value="Glycos_transf_1"/>
    <property type="match status" value="1"/>
</dbReference>
<evidence type="ECO:0000259" key="2">
    <source>
        <dbReference type="Pfam" id="PF13477"/>
    </source>
</evidence>
<accession>A0A323TJW0</accession>
<organism evidence="3 4">
    <name type="scientific">Salipaludibacillus keqinensis</name>
    <dbReference type="NCBI Taxonomy" id="2045207"/>
    <lineage>
        <taxon>Bacteria</taxon>
        <taxon>Bacillati</taxon>
        <taxon>Bacillota</taxon>
        <taxon>Bacilli</taxon>
        <taxon>Bacillales</taxon>
        <taxon>Bacillaceae</taxon>
    </lineage>
</organism>
<dbReference type="InterPro" id="IPR028098">
    <property type="entry name" value="Glyco_trans_4-like_N"/>
</dbReference>
<proteinExistence type="predicted"/>
<protein>
    <submittedName>
        <fullName evidence="3">Glycosyltransferase family 1 protein</fullName>
    </submittedName>
</protein>
<comment type="caution">
    <text evidence="3">The sequence shown here is derived from an EMBL/GenBank/DDBJ whole genome shotgun (WGS) entry which is preliminary data.</text>
</comment>
<evidence type="ECO:0000259" key="1">
    <source>
        <dbReference type="Pfam" id="PF00534"/>
    </source>
</evidence>
<dbReference type="EMBL" id="PDOD01000001">
    <property type="protein sequence ID" value="PYZ95069.1"/>
    <property type="molecule type" value="Genomic_DNA"/>
</dbReference>
<evidence type="ECO:0000313" key="4">
    <source>
        <dbReference type="Proteomes" id="UP000248214"/>
    </source>
</evidence>
<dbReference type="SUPFAM" id="SSF53756">
    <property type="entry name" value="UDP-Glycosyltransferase/glycogen phosphorylase"/>
    <property type="match status" value="1"/>
</dbReference>
<dbReference type="Gene3D" id="3.40.50.2000">
    <property type="entry name" value="Glycogen Phosphorylase B"/>
    <property type="match status" value="2"/>
</dbReference>
<dbReference type="GO" id="GO:0016757">
    <property type="term" value="F:glycosyltransferase activity"/>
    <property type="evidence" value="ECO:0007669"/>
    <property type="project" value="InterPro"/>
</dbReference>
<keyword evidence="4" id="KW-1185">Reference proteome</keyword>
<dbReference type="AlphaFoldDB" id="A0A323TJW0"/>
<dbReference type="Pfam" id="PF13477">
    <property type="entry name" value="Glyco_trans_4_2"/>
    <property type="match status" value="1"/>
</dbReference>